<gene>
    <name evidence="1" type="ORF">HRH59_08490</name>
</gene>
<evidence type="ECO:0000313" key="2">
    <source>
        <dbReference type="Proteomes" id="UP000523161"/>
    </source>
</evidence>
<organism evidence="1 2">
    <name type="scientific">Rheinheimera lutimaris</name>
    <dbReference type="NCBI Taxonomy" id="2740584"/>
    <lineage>
        <taxon>Bacteria</taxon>
        <taxon>Pseudomonadati</taxon>
        <taxon>Pseudomonadota</taxon>
        <taxon>Gammaproteobacteria</taxon>
        <taxon>Chromatiales</taxon>
        <taxon>Chromatiaceae</taxon>
        <taxon>Rheinheimera</taxon>
    </lineage>
</organism>
<sequence length="167" mass="19324">MAKITAFVLFIGKKGSFYIKMLPKKEQLPGFLDMYISCFGYWQKRHKLAAEFFGVSEQTCKRWCDTNTPPLMAHRYLAVHYRGYLPLMGGWSHFSIDSKGVLHTPHGNCTAGDISMIWRYKWTAEQSAIQLKATREKLKEITNGTKYKMLLHTADYLNRLVKDFADS</sequence>
<dbReference type="EMBL" id="JABSOD010000006">
    <property type="protein sequence ID" value="NRQ42612.1"/>
    <property type="molecule type" value="Genomic_DNA"/>
</dbReference>
<dbReference type="RefSeq" id="WP_173500848.1">
    <property type="nucleotide sequence ID" value="NZ_JABSOD010000006.1"/>
</dbReference>
<dbReference type="AlphaFoldDB" id="A0A7Y5AQC9"/>
<accession>A0A7Y5AQC9</accession>
<evidence type="ECO:0000313" key="1">
    <source>
        <dbReference type="EMBL" id="NRQ42612.1"/>
    </source>
</evidence>
<protein>
    <submittedName>
        <fullName evidence="1">Uncharacterized protein</fullName>
    </submittedName>
</protein>
<dbReference type="Proteomes" id="UP000523161">
    <property type="component" value="Unassembled WGS sequence"/>
</dbReference>
<proteinExistence type="predicted"/>
<name>A0A7Y5AQC9_9GAMM</name>
<keyword evidence="2" id="KW-1185">Reference proteome</keyword>
<comment type="caution">
    <text evidence="1">The sequence shown here is derived from an EMBL/GenBank/DDBJ whole genome shotgun (WGS) entry which is preliminary data.</text>
</comment>
<reference evidence="1 2" key="1">
    <citation type="submission" date="2020-06" db="EMBL/GenBank/DDBJ databases">
        <title>Rheinheimera sp. nov., a marine bacterium isolated from coastal.</title>
        <authorList>
            <person name="Yu Q."/>
            <person name="Qi Y."/>
            <person name="Pu J."/>
        </authorList>
    </citation>
    <scope>NUCLEOTIDE SEQUENCE [LARGE SCALE GENOMIC DNA]</scope>
    <source>
        <strain evidence="1 2">YQF-2</strain>
    </source>
</reference>